<proteinExistence type="predicted"/>
<evidence type="ECO:0000313" key="2">
    <source>
        <dbReference type="Proteomes" id="UP000008983"/>
    </source>
</evidence>
<organism evidence="1 2">
    <name type="scientific">Ichthyophthirius multifiliis</name>
    <name type="common">White spot disease agent</name>
    <name type="synonym">Ich</name>
    <dbReference type="NCBI Taxonomy" id="5932"/>
    <lineage>
        <taxon>Eukaryota</taxon>
        <taxon>Sar</taxon>
        <taxon>Alveolata</taxon>
        <taxon>Ciliophora</taxon>
        <taxon>Intramacronucleata</taxon>
        <taxon>Oligohymenophorea</taxon>
        <taxon>Hymenostomatida</taxon>
        <taxon>Ophryoglenina</taxon>
        <taxon>Ichthyophthirius</taxon>
    </lineage>
</organism>
<dbReference type="GeneID" id="14905420"/>
<dbReference type="InParanoid" id="G0QZP6"/>
<keyword evidence="2" id="KW-1185">Reference proteome</keyword>
<gene>
    <name evidence="1" type="ORF">IMG5_158710</name>
</gene>
<protein>
    <submittedName>
        <fullName evidence="1">Uncharacterized protein</fullName>
    </submittedName>
</protein>
<accession>G0QZP6</accession>
<evidence type="ECO:0000313" key="1">
    <source>
        <dbReference type="EMBL" id="EGR29320.1"/>
    </source>
</evidence>
<dbReference type="Proteomes" id="UP000008983">
    <property type="component" value="Unassembled WGS sequence"/>
</dbReference>
<dbReference type="AlphaFoldDB" id="G0QZP6"/>
<dbReference type="EMBL" id="GL984163">
    <property type="protein sequence ID" value="EGR29320.1"/>
    <property type="molecule type" value="Genomic_DNA"/>
</dbReference>
<reference evidence="1 2" key="1">
    <citation type="submission" date="2011-07" db="EMBL/GenBank/DDBJ databases">
        <authorList>
            <person name="Coyne R."/>
            <person name="Brami D."/>
            <person name="Johnson J."/>
            <person name="Hostetler J."/>
            <person name="Hannick L."/>
            <person name="Clark T."/>
            <person name="Cassidy-Hanley D."/>
            <person name="Inman J."/>
        </authorList>
    </citation>
    <scope>NUCLEOTIDE SEQUENCE [LARGE SCALE GENOMIC DNA]</scope>
    <source>
        <strain evidence="1 2">G5</strain>
    </source>
</reference>
<name>G0QZP6_ICHMU</name>
<sequence length="147" mass="17646">MYLLRVLLQQKVHLILLLKQTNLQLKQILNLKKRILIKKHLNFQVKQRLNTIQIIIKVKLVHIIQRTYYFQIKLNLCSKKKILQSKILKNSRINNQNNTQNQKEIEEQLIKLIEISNVHVIPVKKYMDRKDLQANIQNLNILNILNK</sequence>
<dbReference type="RefSeq" id="XP_004030556.1">
    <property type="nucleotide sequence ID" value="XM_004030508.1"/>
</dbReference>